<dbReference type="GO" id="GO:0005737">
    <property type="term" value="C:cytoplasm"/>
    <property type="evidence" value="ECO:0007669"/>
    <property type="project" value="TreeGrafter"/>
</dbReference>
<keyword evidence="3" id="KW-0378">Hydrolase</keyword>
<dbReference type="GO" id="GO:0006508">
    <property type="term" value="P:proteolysis"/>
    <property type="evidence" value="ECO:0007669"/>
    <property type="project" value="InterPro"/>
</dbReference>
<evidence type="ECO:0000256" key="2">
    <source>
        <dbReference type="ARBA" id="ARBA00022703"/>
    </source>
</evidence>
<dbReference type="InterPro" id="IPR011600">
    <property type="entry name" value="Pept_C14_caspase"/>
</dbReference>
<proteinExistence type="inferred from homology"/>
<evidence type="ECO:0000313" key="7">
    <source>
        <dbReference type="Proteomes" id="UP000265631"/>
    </source>
</evidence>
<keyword evidence="2" id="KW-0053">Apoptosis</keyword>
<name>A0A395M9T1_9HYPO</name>
<keyword evidence="7" id="KW-1185">Reference proteome</keyword>
<keyword evidence="3" id="KW-0788">Thiol protease</keyword>
<dbReference type="InterPro" id="IPR050452">
    <property type="entry name" value="Metacaspase"/>
</dbReference>
<dbReference type="Proteomes" id="UP000265631">
    <property type="component" value="Unassembled WGS sequence"/>
</dbReference>
<accession>A0A395M9T1</accession>
<dbReference type="Pfam" id="PF00656">
    <property type="entry name" value="Peptidase_C14"/>
    <property type="match status" value="1"/>
</dbReference>
<dbReference type="Gene3D" id="3.40.50.1460">
    <property type="match status" value="1"/>
</dbReference>
<dbReference type="EMBL" id="PXXK01000410">
    <property type="protein sequence ID" value="RFN44638.1"/>
    <property type="molecule type" value="Genomic_DNA"/>
</dbReference>
<dbReference type="GO" id="GO:0004197">
    <property type="term" value="F:cysteine-type endopeptidase activity"/>
    <property type="evidence" value="ECO:0007669"/>
    <property type="project" value="InterPro"/>
</dbReference>
<reference evidence="6 7" key="1">
    <citation type="journal article" date="2018" name="PLoS Pathog.">
        <title>Evolution of structural diversity of trichothecenes, a family of toxins produced by plant pathogenic and entomopathogenic fungi.</title>
        <authorList>
            <person name="Proctor R.H."/>
            <person name="McCormick S.P."/>
            <person name="Kim H.S."/>
            <person name="Cardoza R.E."/>
            <person name="Stanley A.M."/>
            <person name="Lindo L."/>
            <person name="Kelly A."/>
            <person name="Brown D.W."/>
            <person name="Lee T."/>
            <person name="Vaughan M.M."/>
            <person name="Alexander N.J."/>
            <person name="Busman M."/>
            <person name="Gutierrez S."/>
        </authorList>
    </citation>
    <scope>NUCLEOTIDE SEQUENCE [LARGE SCALE GENOMIC DNA]</scope>
    <source>
        <strain evidence="6 7">NRRL 13405</strain>
    </source>
</reference>
<comment type="caution">
    <text evidence="6">The sequence shown here is derived from an EMBL/GenBank/DDBJ whole genome shotgun (WGS) entry which is preliminary data.</text>
</comment>
<dbReference type="PANTHER" id="PTHR48104:SF30">
    <property type="entry name" value="METACASPASE-1"/>
    <property type="match status" value="1"/>
</dbReference>
<evidence type="ECO:0000256" key="1">
    <source>
        <dbReference type="ARBA" id="ARBA00009005"/>
    </source>
</evidence>
<evidence type="ECO:0000313" key="6">
    <source>
        <dbReference type="EMBL" id="RFN44638.1"/>
    </source>
</evidence>
<dbReference type="AlphaFoldDB" id="A0A395M9T1"/>
<evidence type="ECO:0000259" key="5">
    <source>
        <dbReference type="Pfam" id="PF00656"/>
    </source>
</evidence>
<dbReference type="PANTHER" id="PTHR48104">
    <property type="entry name" value="METACASPASE-4"/>
    <property type="match status" value="1"/>
</dbReference>
<dbReference type="SUPFAM" id="SSF52129">
    <property type="entry name" value="Caspase-like"/>
    <property type="match status" value="1"/>
</dbReference>
<feature type="domain" description="Peptidase C14 caspase" evidence="5">
    <location>
        <begin position="20"/>
        <end position="273"/>
    </location>
</feature>
<evidence type="ECO:0000256" key="3">
    <source>
        <dbReference type="ARBA" id="ARBA00022807"/>
    </source>
</evidence>
<protein>
    <submittedName>
        <fullName evidence="6">Peptidase c14 caspase catalytic subunit p20</fullName>
    </submittedName>
</protein>
<keyword evidence="4" id="KW-0865">Zymogen</keyword>
<dbReference type="GO" id="GO:0006915">
    <property type="term" value="P:apoptotic process"/>
    <property type="evidence" value="ECO:0007669"/>
    <property type="project" value="UniProtKB-KW"/>
</dbReference>
<dbReference type="InterPro" id="IPR029030">
    <property type="entry name" value="Caspase-like_dom_sf"/>
</dbReference>
<organism evidence="6 7">
    <name type="scientific">Fusarium flagelliforme</name>
    <dbReference type="NCBI Taxonomy" id="2675880"/>
    <lineage>
        <taxon>Eukaryota</taxon>
        <taxon>Fungi</taxon>
        <taxon>Dikarya</taxon>
        <taxon>Ascomycota</taxon>
        <taxon>Pezizomycotina</taxon>
        <taxon>Sordariomycetes</taxon>
        <taxon>Hypocreomycetidae</taxon>
        <taxon>Hypocreales</taxon>
        <taxon>Nectriaceae</taxon>
        <taxon>Fusarium</taxon>
        <taxon>Fusarium incarnatum-equiseti species complex</taxon>
    </lineage>
</organism>
<comment type="similarity">
    <text evidence="1">Belongs to the peptidase C14B family.</text>
</comment>
<sequence length="636" mass="69893">MKQQELVSELLHSAQNPAMRRALLIGSPYNGLLGTEYDVEAMRDTLQASGFQPENITTLCNEGASRDNILHEWNSLIHQTLSEDVLVIYYSGHGGLAQSDIRGEAALSHVQFIVPYDFDPTLKTWRGIFDGELSELLSRSTASSHNVTYILDCCHSARNGREVSGFSGKAKALSLSQTEYDKLTRHFNKLEESGQIRANNITANPFAVRIAAAAVHETAWECSEIDSNPMGLLTRYLTSTIAAANGELSWRQILRNVGALLERRYPGLDQHPRSAGSDNRVPFSMETRDTQPFIAKTKRGGIAVVQAGRVHGIQNGDQFHVVPFGSGGQPTSTGTTMVVTELQGFISVLGALPGSTSIRLSPDLDALAVLFNRERRQPAQIPAHEGQPQLRSRIERSLQFRPSEPNDDALVEFRNNGDSLSLYSSHGLQLGSERLDVDSAPSLIEKLVTEAEIYCEAQSLLTLESGANREALNAHVKIELGLEVDYKRQPQAHFSETPPPQDAVIDFIENDRLYLQIENGSNQDVYVNVLNINAIGEVTLVSRFCERGIRLLAGDYEFIAAGDAPFEGLAVSRPGRVPREASIVENFVCVITTEEVDLRSLETTQDTGRGVPPAGRKTVIPYKVIRFPYSISIPGS</sequence>
<keyword evidence="3" id="KW-0645">Protease</keyword>
<evidence type="ECO:0000256" key="4">
    <source>
        <dbReference type="ARBA" id="ARBA00023145"/>
    </source>
</evidence>
<gene>
    <name evidence="6" type="ORF">FIE12Z_11130</name>
</gene>